<accession>A0A9D5H9W8</accession>
<reference evidence="3" key="1">
    <citation type="submission" date="2021-03" db="EMBL/GenBank/DDBJ databases">
        <authorList>
            <person name="Li Z."/>
            <person name="Yang C."/>
        </authorList>
    </citation>
    <scope>NUCLEOTIDE SEQUENCE</scope>
    <source>
        <strain evidence="3">Dzin_1.0</strain>
        <tissue evidence="3">Leaf</tissue>
    </source>
</reference>
<keyword evidence="1" id="KW-0175">Coiled coil</keyword>
<feature type="compositionally biased region" description="Basic and acidic residues" evidence="2">
    <location>
        <begin position="1"/>
        <end position="13"/>
    </location>
</feature>
<gene>
    <name evidence="3" type="ORF">J5N97_025452</name>
</gene>
<dbReference type="PANTHER" id="PTHR35766">
    <property type="entry name" value="OS08G0543600 PROTEIN"/>
    <property type="match status" value="1"/>
</dbReference>
<evidence type="ECO:0000256" key="2">
    <source>
        <dbReference type="SAM" id="MobiDB-lite"/>
    </source>
</evidence>
<proteinExistence type="predicted"/>
<dbReference type="Proteomes" id="UP001085076">
    <property type="component" value="Miscellaneous, Linkage group lg07"/>
</dbReference>
<feature type="coiled-coil region" evidence="1">
    <location>
        <begin position="49"/>
        <end position="125"/>
    </location>
</feature>
<name>A0A9D5H9W8_9LILI</name>
<evidence type="ECO:0000313" key="4">
    <source>
        <dbReference type="Proteomes" id="UP001085076"/>
    </source>
</evidence>
<reference evidence="3" key="2">
    <citation type="journal article" date="2022" name="Hortic Res">
        <title>The genome of Dioscorea zingiberensis sheds light on the biosynthesis, origin and evolution of the medicinally important diosgenin saponins.</title>
        <authorList>
            <person name="Li Y."/>
            <person name="Tan C."/>
            <person name="Li Z."/>
            <person name="Guo J."/>
            <person name="Li S."/>
            <person name="Chen X."/>
            <person name="Wang C."/>
            <person name="Dai X."/>
            <person name="Yang H."/>
            <person name="Song W."/>
            <person name="Hou L."/>
            <person name="Xu J."/>
            <person name="Tong Z."/>
            <person name="Xu A."/>
            <person name="Yuan X."/>
            <person name="Wang W."/>
            <person name="Yang Q."/>
            <person name="Chen L."/>
            <person name="Sun Z."/>
            <person name="Wang K."/>
            <person name="Pan B."/>
            <person name="Chen J."/>
            <person name="Bao Y."/>
            <person name="Liu F."/>
            <person name="Qi X."/>
            <person name="Gang D.R."/>
            <person name="Wen J."/>
            <person name="Li J."/>
        </authorList>
    </citation>
    <scope>NUCLEOTIDE SEQUENCE</scope>
    <source>
        <strain evidence="3">Dzin_1.0</strain>
    </source>
</reference>
<evidence type="ECO:0000313" key="3">
    <source>
        <dbReference type="EMBL" id="KAJ0968535.1"/>
    </source>
</evidence>
<keyword evidence="4" id="KW-1185">Reference proteome</keyword>
<evidence type="ECO:0000256" key="1">
    <source>
        <dbReference type="SAM" id="Coils"/>
    </source>
</evidence>
<feature type="region of interest" description="Disordered" evidence="2">
    <location>
        <begin position="1"/>
        <end position="27"/>
    </location>
</feature>
<sequence>MRKEWRAISEHSYRNNANEEAEHVKSRLSDERTIYGEGMGSQDIDFCSRDILQQRLRDTARQREELQLIEIELRAQTIARPEIMDIQNSYEAQLKEQLQEREQYIQELELKVEEKDRELRAVNNEVK</sequence>
<dbReference type="OrthoDB" id="2020644at2759"/>
<dbReference type="AlphaFoldDB" id="A0A9D5H9W8"/>
<comment type="caution">
    <text evidence="3">The sequence shown here is derived from an EMBL/GenBank/DDBJ whole genome shotgun (WGS) entry which is preliminary data.</text>
</comment>
<organism evidence="3 4">
    <name type="scientific">Dioscorea zingiberensis</name>
    <dbReference type="NCBI Taxonomy" id="325984"/>
    <lineage>
        <taxon>Eukaryota</taxon>
        <taxon>Viridiplantae</taxon>
        <taxon>Streptophyta</taxon>
        <taxon>Embryophyta</taxon>
        <taxon>Tracheophyta</taxon>
        <taxon>Spermatophyta</taxon>
        <taxon>Magnoliopsida</taxon>
        <taxon>Liliopsida</taxon>
        <taxon>Dioscoreales</taxon>
        <taxon>Dioscoreaceae</taxon>
        <taxon>Dioscorea</taxon>
    </lineage>
</organism>
<dbReference type="PANTHER" id="PTHR35766:SF1">
    <property type="entry name" value="OS08G0543600 PROTEIN"/>
    <property type="match status" value="1"/>
</dbReference>
<protein>
    <submittedName>
        <fullName evidence="3">Uncharacterized protein</fullName>
    </submittedName>
</protein>
<dbReference type="EMBL" id="JAGGNH010000007">
    <property type="protein sequence ID" value="KAJ0968535.1"/>
    <property type="molecule type" value="Genomic_DNA"/>
</dbReference>